<dbReference type="PANTHER" id="PTHR43877">
    <property type="entry name" value="AMINOALKYLPHOSPHONATE N-ACETYLTRANSFERASE-RELATED-RELATED"/>
    <property type="match status" value="1"/>
</dbReference>
<gene>
    <name evidence="4" type="ORF">ACFPK0_16335</name>
</gene>
<dbReference type="Pfam" id="PF00583">
    <property type="entry name" value="Acetyltransf_1"/>
    <property type="match status" value="1"/>
</dbReference>
<proteinExistence type="predicted"/>
<dbReference type="EC" id="2.3.-.-" evidence="4"/>
<protein>
    <submittedName>
        <fullName evidence="4">GNAT family N-acetyltransferase</fullName>
        <ecNumber evidence="4">2.3.-.-</ecNumber>
    </submittedName>
</protein>
<evidence type="ECO:0000313" key="4">
    <source>
        <dbReference type="EMBL" id="MFC5441582.1"/>
    </source>
</evidence>
<dbReference type="RefSeq" id="WP_056083804.1">
    <property type="nucleotide sequence ID" value="NZ_JALBWS010000007.1"/>
</dbReference>
<dbReference type="GO" id="GO:0016746">
    <property type="term" value="F:acyltransferase activity"/>
    <property type="evidence" value="ECO:0007669"/>
    <property type="project" value="UniProtKB-KW"/>
</dbReference>
<dbReference type="InterPro" id="IPR000182">
    <property type="entry name" value="GNAT_dom"/>
</dbReference>
<keyword evidence="1 4" id="KW-0808">Transferase</keyword>
<sequence length="169" mass="18897">MTLEVRKIQFADAHSYRECLDSVARERRFLAQVEALPIEQIEQFVAESVATDAAQYVAVENGMVIGWCDVFSHWAYAIAHVGSLGMGVRAEYRGRGIGERLLRATLTHAEQKGIFRVTLEARADNRAAIRLYEKVGFRIEARTPCALRFDDTFYEGVQMALLQGPASAA</sequence>
<dbReference type="EMBL" id="JBHSMM010000007">
    <property type="protein sequence ID" value="MFC5441582.1"/>
    <property type="molecule type" value="Genomic_DNA"/>
</dbReference>
<dbReference type="SUPFAM" id="SSF55729">
    <property type="entry name" value="Acyl-CoA N-acyltransferases (Nat)"/>
    <property type="match status" value="1"/>
</dbReference>
<organism evidence="4 5">
    <name type="scientific">Rhodanobacter ginsenosidimutans</name>
    <dbReference type="NCBI Taxonomy" id="490571"/>
    <lineage>
        <taxon>Bacteria</taxon>
        <taxon>Pseudomonadati</taxon>
        <taxon>Pseudomonadota</taxon>
        <taxon>Gammaproteobacteria</taxon>
        <taxon>Lysobacterales</taxon>
        <taxon>Rhodanobacteraceae</taxon>
        <taxon>Rhodanobacter</taxon>
    </lineage>
</organism>
<feature type="domain" description="N-acetyltransferase" evidence="3">
    <location>
        <begin position="3"/>
        <end position="160"/>
    </location>
</feature>
<evidence type="ECO:0000256" key="1">
    <source>
        <dbReference type="ARBA" id="ARBA00022679"/>
    </source>
</evidence>
<keyword evidence="2 4" id="KW-0012">Acyltransferase</keyword>
<reference evidence="5" key="1">
    <citation type="journal article" date="2019" name="Int. J. Syst. Evol. Microbiol.">
        <title>The Global Catalogue of Microorganisms (GCM) 10K type strain sequencing project: providing services to taxonomists for standard genome sequencing and annotation.</title>
        <authorList>
            <consortium name="The Broad Institute Genomics Platform"/>
            <consortium name="The Broad Institute Genome Sequencing Center for Infectious Disease"/>
            <person name="Wu L."/>
            <person name="Ma J."/>
        </authorList>
    </citation>
    <scope>NUCLEOTIDE SEQUENCE [LARGE SCALE GENOMIC DNA]</scope>
    <source>
        <strain evidence="5">KACC 12822</strain>
    </source>
</reference>
<accession>A0ABW0K0B9</accession>
<keyword evidence="5" id="KW-1185">Reference proteome</keyword>
<comment type="caution">
    <text evidence="4">The sequence shown here is derived from an EMBL/GenBank/DDBJ whole genome shotgun (WGS) entry which is preliminary data.</text>
</comment>
<dbReference type="Proteomes" id="UP001596018">
    <property type="component" value="Unassembled WGS sequence"/>
</dbReference>
<dbReference type="PROSITE" id="PS51186">
    <property type="entry name" value="GNAT"/>
    <property type="match status" value="1"/>
</dbReference>
<dbReference type="InterPro" id="IPR050832">
    <property type="entry name" value="Bact_Acetyltransf"/>
</dbReference>
<name>A0ABW0K0B9_9GAMM</name>
<evidence type="ECO:0000256" key="2">
    <source>
        <dbReference type="ARBA" id="ARBA00023315"/>
    </source>
</evidence>
<dbReference type="CDD" id="cd04301">
    <property type="entry name" value="NAT_SF"/>
    <property type="match status" value="1"/>
</dbReference>
<evidence type="ECO:0000259" key="3">
    <source>
        <dbReference type="PROSITE" id="PS51186"/>
    </source>
</evidence>
<evidence type="ECO:0000313" key="5">
    <source>
        <dbReference type="Proteomes" id="UP001596018"/>
    </source>
</evidence>
<dbReference type="Gene3D" id="3.40.630.30">
    <property type="match status" value="1"/>
</dbReference>
<dbReference type="InterPro" id="IPR016181">
    <property type="entry name" value="Acyl_CoA_acyltransferase"/>
</dbReference>